<dbReference type="EMBL" id="JANUAU010000008">
    <property type="protein sequence ID" value="MCS3678603.1"/>
    <property type="molecule type" value="Genomic_DNA"/>
</dbReference>
<protein>
    <recommendedName>
        <fullName evidence="7">Secreted protein</fullName>
    </recommendedName>
</protein>
<evidence type="ECO:0000313" key="6">
    <source>
        <dbReference type="Proteomes" id="UP001155027"/>
    </source>
</evidence>
<evidence type="ECO:0008006" key="7">
    <source>
        <dbReference type="Google" id="ProtNLM"/>
    </source>
</evidence>
<dbReference type="GeneID" id="83729992"/>
<evidence type="ECO:0000256" key="2">
    <source>
        <dbReference type="SAM" id="SignalP"/>
    </source>
</evidence>
<dbReference type="Proteomes" id="UP001155040">
    <property type="component" value="Unassembled WGS sequence"/>
</dbReference>
<feature type="signal peptide" evidence="2">
    <location>
        <begin position="1"/>
        <end position="22"/>
    </location>
</feature>
<proteinExistence type="predicted"/>
<dbReference type="EMBL" id="JANUBF010000011">
    <property type="protein sequence ID" value="MCS4036860.1"/>
    <property type="molecule type" value="Genomic_DNA"/>
</dbReference>
<dbReference type="AlphaFoldDB" id="A0A9X2UDK8"/>
<gene>
    <name evidence="3" type="ORF">GGP71_002542</name>
    <name evidence="5" type="ORF">GGP99_000087</name>
    <name evidence="4" type="ORF">GGQ01_001930</name>
</gene>
<dbReference type="PROSITE" id="PS51257">
    <property type="entry name" value="PROKAR_LIPOPROTEIN"/>
    <property type="match status" value="1"/>
</dbReference>
<dbReference type="Proteomes" id="UP001155110">
    <property type="component" value="Unassembled WGS sequence"/>
</dbReference>
<evidence type="ECO:0000313" key="4">
    <source>
        <dbReference type="EMBL" id="MCS4036860.1"/>
    </source>
</evidence>
<dbReference type="RefSeq" id="WP_162890602.1">
    <property type="nucleotide sequence ID" value="NZ_CALTRV010000017.1"/>
</dbReference>
<feature type="region of interest" description="Disordered" evidence="1">
    <location>
        <begin position="27"/>
        <end position="52"/>
    </location>
</feature>
<dbReference type="EMBL" id="JANTZM010000001">
    <property type="protein sequence ID" value="MCS4156156.1"/>
    <property type="molecule type" value="Genomic_DNA"/>
</dbReference>
<comment type="caution">
    <text evidence="3">The sequence shown here is derived from an EMBL/GenBank/DDBJ whole genome shotgun (WGS) entry which is preliminary data.</text>
</comment>
<keyword evidence="2" id="KW-0732">Signal</keyword>
<feature type="compositionally biased region" description="Basic and acidic residues" evidence="1">
    <location>
        <begin position="35"/>
        <end position="52"/>
    </location>
</feature>
<sequence length="52" mass="5542">MKRSLVFAALLLCASLTSCQCADQPDVGPVEGEDEQAHRIPTETAADRGRIA</sequence>
<evidence type="ECO:0000256" key="1">
    <source>
        <dbReference type="SAM" id="MobiDB-lite"/>
    </source>
</evidence>
<name>A0A9X2UDK8_9BACT</name>
<reference evidence="3" key="1">
    <citation type="submission" date="2022-08" db="EMBL/GenBank/DDBJ databases">
        <title>Genomic Encyclopedia of Type Strains, Phase V (KMG-V): Genome sequencing to study the core and pangenomes of soil and plant-associated prokaryotes.</title>
        <authorList>
            <person name="Whitman W."/>
        </authorList>
    </citation>
    <scope>NUCLEOTIDE SEQUENCE</scope>
    <source>
        <strain evidence="3">0</strain>
        <strain evidence="5">SP3002</strain>
        <strain evidence="4">SP3012</strain>
    </source>
</reference>
<organism evidence="3 6">
    <name type="scientific">Salinibacter ruber</name>
    <dbReference type="NCBI Taxonomy" id="146919"/>
    <lineage>
        <taxon>Bacteria</taxon>
        <taxon>Pseudomonadati</taxon>
        <taxon>Rhodothermota</taxon>
        <taxon>Rhodothermia</taxon>
        <taxon>Rhodothermales</taxon>
        <taxon>Salinibacteraceae</taxon>
        <taxon>Salinibacter</taxon>
    </lineage>
</organism>
<evidence type="ECO:0000313" key="3">
    <source>
        <dbReference type="EMBL" id="MCS3678603.1"/>
    </source>
</evidence>
<evidence type="ECO:0000313" key="5">
    <source>
        <dbReference type="EMBL" id="MCS4156156.1"/>
    </source>
</evidence>
<dbReference type="Proteomes" id="UP001155027">
    <property type="component" value="Unassembled WGS sequence"/>
</dbReference>
<accession>A0A9X2UDK8</accession>
<feature type="chain" id="PRO_5042786677" description="Secreted protein" evidence="2">
    <location>
        <begin position="23"/>
        <end position="52"/>
    </location>
</feature>